<proteinExistence type="predicted"/>
<dbReference type="PROSITE" id="PS51061">
    <property type="entry name" value="R3H"/>
    <property type="match status" value="1"/>
</dbReference>
<evidence type="ECO:0000259" key="3">
    <source>
        <dbReference type="PROSITE" id="PS51061"/>
    </source>
</evidence>
<feature type="region of interest" description="Disordered" evidence="1">
    <location>
        <begin position="73"/>
        <end position="97"/>
    </location>
</feature>
<dbReference type="InterPro" id="IPR000467">
    <property type="entry name" value="G_patch_dom"/>
</dbReference>
<feature type="region of interest" description="Disordered" evidence="1">
    <location>
        <begin position="215"/>
        <end position="253"/>
    </location>
</feature>
<dbReference type="SMART" id="SM00393">
    <property type="entry name" value="R3H"/>
    <property type="match status" value="1"/>
</dbReference>
<feature type="compositionally biased region" description="Basic and acidic residues" evidence="1">
    <location>
        <begin position="173"/>
        <end position="182"/>
    </location>
</feature>
<feature type="region of interest" description="Disordered" evidence="1">
    <location>
        <begin position="509"/>
        <end position="628"/>
    </location>
</feature>
<reference evidence="4 5" key="1">
    <citation type="submission" date="2016-07" db="EMBL/GenBank/DDBJ databases">
        <title>Pervasive Adenine N6-methylation of Active Genes in Fungi.</title>
        <authorList>
            <consortium name="DOE Joint Genome Institute"/>
            <person name="Mondo S.J."/>
            <person name="Dannebaum R.O."/>
            <person name="Kuo R.C."/>
            <person name="Labutti K."/>
            <person name="Haridas S."/>
            <person name="Kuo A."/>
            <person name="Salamov A."/>
            <person name="Ahrendt S.R."/>
            <person name="Lipzen A."/>
            <person name="Sullivan W."/>
            <person name="Andreopoulos W.B."/>
            <person name="Clum A."/>
            <person name="Lindquist E."/>
            <person name="Daum C."/>
            <person name="Ramamoorthy G.K."/>
            <person name="Gryganskyi A."/>
            <person name="Culley D."/>
            <person name="Magnuson J.K."/>
            <person name="James T.Y."/>
            <person name="O'Malley M.A."/>
            <person name="Stajich J.E."/>
            <person name="Spatafora J.W."/>
            <person name="Visel A."/>
            <person name="Grigoriev I.V."/>
        </authorList>
    </citation>
    <scope>NUCLEOTIDE SEQUENCE [LARGE SCALE GENOMIC DNA]</scope>
    <source>
        <strain evidence="4 5">NRRL 1336</strain>
    </source>
</reference>
<protein>
    <recommendedName>
        <fullName evidence="6">Protein SQS1</fullName>
    </recommendedName>
</protein>
<feature type="compositionally biased region" description="Basic residues" evidence="1">
    <location>
        <begin position="85"/>
        <end position="97"/>
    </location>
</feature>
<feature type="compositionally biased region" description="Basic residues" evidence="1">
    <location>
        <begin position="399"/>
        <end position="413"/>
    </location>
</feature>
<feature type="region of interest" description="Disordered" evidence="1">
    <location>
        <begin position="369"/>
        <end position="424"/>
    </location>
</feature>
<feature type="compositionally biased region" description="Acidic residues" evidence="1">
    <location>
        <begin position="240"/>
        <end position="253"/>
    </location>
</feature>
<feature type="domain" description="R3H" evidence="3">
    <location>
        <begin position="420"/>
        <end position="483"/>
    </location>
</feature>
<dbReference type="PANTHER" id="PTHR14195">
    <property type="entry name" value="G PATCH DOMAIN CONTAINING PROTEIN 2"/>
    <property type="match status" value="1"/>
</dbReference>
<feature type="compositionally biased region" description="Polar residues" evidence="1">
    <location>
        <begin position="217"/>
        <end position="231"/>
    </location>
</feature>
<dbReference type="Proteomes" id="UP000193560">
    <property type="component" value="Unassembled WGS sequence"/>
</dbReference>
<dbReference type="SUPFAM" id="SSF82708">
    <property type="entry name" value="R3H domain"/>
    <property type="match status" value="1"/>
</dbReference>
<comment type="caution">
    <text evidence="4">The sequence shown here is derived from an EMBL/GenBank/DDBJ whole genome shotgun (WGS) entry which is preliminary data.</text>
</comment>
<dbReference type="PROSITE" id="PS50174">
    <property type="entry name" value="G_PATCH"/>
    <property type="match status" value="1"/>
</dbReference>
<dbReference type="InterPro" id="IPR036867">
    <property type="entry name" value="R3H_dom_sf"/>
</dbReference>
<dbReference type="Pfam" id="PF01424">
    <property type="entry name" value="R3H"/>
    <property type="match status" value="1"/>
</dbReference>
<evidence type="ECO:0000313" key="4">
    <source>
        <dbReference type="EMBL" id="ORZ20296.1"/>
    </source>
</evidence>
<dbReference type="CDD" id="cd02325">
    <property type="entry name" value="R3H"/>
    <property type="match status" value="1"/>
</dbReference>
<feature type="compositionally biased region" description="Acidic residues" evidence="1">
    <location>
        <begin position="303"/>
        <end position="328"/>
    </location>
</feature>
<dbReference type="STRING" id="90262.A0A1X2IRD6"/>
<organism evidence="4 5">
    <name type="scientific">Absidia repens</name>
    <dbReference type="NCBI Taxonomy" id="90262"/>
    <lineage>
        <taxon>Eukaryota</taxon>
        <taxon>Fungi</taxon>
        <taxon>Fungi incertae sedis</taxon>
        <taxon>Mucoromycota</taxon>
        <taxon>Mucoromycotina</taxon>
        <taxon>Mucoromycetes</taxon>
        <taxon>Mucorales</taxon>
        <taxon>Cunninghamellaceae</taxon>
        <taxon>Absidia</taxon>
    </lineage>
</organism>
<dbReference type="EMBL" id="MCGE01000006">
    <property type="protein sequence ID" value="ORZ20296.1"/>
    <property type="molecule type" value="Genomic_DNA"/>
</dbReference>
<feature type="domain" description="G-patch" evidence="2">
    <location>
        <begin position="585"/>
        <end position="628"/>
    </location>
</feature>
<name>A0A1X2IRD6_9FUNG</name>
<dbReference type="GO" id="GO:0003676">
    <property type="term" value="F:nucleic acid binding"/>
    <property type="evidence" value="ECO:0007669"/>
    <property type="project" value="UniProtKB-UniRule"/>
</dbReference>
<evidence type="ECO:0008006" key="6">
    <source>
        <dbReference type="Google" id="ProtNLM"/>
    </source>
</evidence>
<feature type="compositionally biased region" description="Low complexity" evidence="1">
    <location>
        <begin position="119"/>
        <end position="130"/>
    </location>
</feature>
<evidence type="ECO:0000259" key="2">
    <source>
        <dbReference type="PROSITE" id="PS50174"/>
    </source>
</evidence>
<feature type="compositionally biased region" description="Basic and acidic residues" evidence="1">
    <location>
        <begin position="45"/>
        <end position="56"/>
    </location>
</feature>
<accession>A0A1X2IRD6</accession>
<dbReference type="Pfam" id="PF01585">
    <property type="entry name" value="G-patch"/>
    <property type="match status" value="1"/>
</dbReference>
<dbReference type="AlphaFoldDB" id="A0A1X2IRD6"/>
<feature type="region of interest" description="Disordered" evidence="1">
    <location>
        <begin position="170"/>
        <end position="196"/>
    </location>
</feature>
<dbReference type="OrthoDB" id="21470at2759"/>
<dbReference type="SMART" id="SM00443">
    <property type="entry name" value="G_patch"/>
    <property type="match status" value="1"/>
</dbReference>
<feature type="region of interest" description="Disordered" evidence="1">
    <location>
        <begin position="300"/>
        <end position="330"/>
    </location>
</feature>
<sequence>MGSKGQRGRNRSRGRGRGRGRGSSHRSGGHRGAFGGGQVRTTHPSIHEPTRRHSLEDDGDDFLVFGQFDIATDSDSDDLTDSRSKHSRRKAKIKKTQAKQSELFGVMGFQSQCQVDLVGSSNGSNSKSKSIGTRKSPKGGGRKGVAEYSHITDTSTHFVRSLARWNDQLSDTEDTKKENDSHSDDDDGDDDDERDIDLNNLHLDVGNLDINDDDLNELTSYRQPPCNTLSPSLDGADTSNDSEDSDSDNEDRVDLEDELTDHDIMQIVLQHEDDDAIRDYLDGLTTAQLDRLDVFFEQHAGELDDDDDDDDDDDEDDDTEESCDDDYDLSTYEQRYLSNHGLDDDEKDEISPDRFRISLEEALENVPTGLKPGVRNWISHDKKEAKRQKRLEKKERKREAKAKKQPNKDKAKRGGPNPEPSELLKIDSRIRDFINDDQLNSYQFAPMSKNCRRQLHLLSTAYNLKSSSVGTGKIRTPIITKTERTFIPQDRRYIDRFIVEAQSTITAQNNIARKHQMPTPSSRNSSSIGGGGQSKGKKGKSRKDRDQKQQPSLGKKKSNAGTGTGDLGPSSHGTVVASNAAPITGSNVGHRLLTSMGWKEGSGLGSNQEGITDPIEAIIRGKRRGLGA</sequence>
<feature type="compositionally biased region" description="Basic residues" evidence="1">
    <location>
        <begin position="1"/>
        <end position="29"/>
    </location>
</feature>
<evidence type="ECO:0000256" key="1">
    <source>
        <dbReference type="SAM" id="MobiDB-lite"/>
    </source>
</evidence>
<dbReference type="Gene3D" id="3.30.1370.50">
    <property type="entry name" value="R3H-like domain"/>
    <property type="match status" value="1"/>
</dbReference>
<keyword evidence="5" id="KW-1185">Reference proteome</keyword>
<feature type="region of interest" description="Disordered" evidence="1">
    <location>
        <begin position="1"/>
        <end position="59"/>
    </location>
</feature>
<dbReference type="InterPro" id="IPR051189">
    <property type="entry name" value="Splicing_assoc_domain"/>
</dbReference>
<evidence type="ECO:0000313" key="5">
    <source>
        <dbReference type="Proteomes" id="UP000193560"/>
    </source>
</evidence>
<dbReference type="InterPro" id="IPR001374">
    <property type="entry name" value="R3H_dom"/>
</dbReference>
<gene>
    <name evidence="4" type="ORF">BCR42DRAFT_408429</name>
</gene>
<feature type="region of interest" description="Disordered" evidence="1">
    <location>
        <begin position="119"/>
        <end position="145"/>
    </location>
</feature>
<feature type="compositionally biased region" description="Acidic residues" evidence="1">
    <location>
        <begin position="183"/>
        <end position="195"/>
    </location>
</feature>